<organism evidence="2 3">
    <name type="scientific">Pseudomonas wuhanensis</name>
    <dbReference type="NCBI Taxonomy" id="2954098"/>
    <lineage>
        <taxon>Bacteria</taxon>
        <taxon>Pseudomonadati</taxon>
        <taxon>Pseudomonadota</taxon>
        <taxon>Gammaproteobacteria</taxon>
        <taxon>Pseudomonadales</taxon>
        <taxon>Pseudomonadaceae</taxon>
        <taxon>Pseudomonas</taxon>
    </lineage>
</organism>
<dbReference type="Gene3D" id="3.20.20.450">
    <property type="entry name" value="EAL domain"/>
    <property type="match status" value="1"/>
</dbReference>
<dbReference type="InterPro" id="IPR001633">
    <property type="entry name" value="EAL_dom"/>
</dbReference>
<reference evidence="2 3" key="1">
    <citation type="submission" date="2023-02" db="EMBL/GenBank/DDBJ databases">
        <title>Evolution of Hrp T3SS in non-pathogenic Pseudomonas fluorescens.</title>
        <authorList>
            <person name="Liao K."/>
            <person name="Wei H."/>
            <person name="Gu Y."/>
        </authorList>
    </citation>
    <scope>NUCLEOTIDE SEQUENCE [LARGE SCALE GENOMIC DNA]</scope>
    <source>
        <strain evidence="2 3">FP607</strain>
    </source>
</reference>
<feature type="domain" description="EAL" evidence="1">
    <location>
        <begin position="1"/>
        <end position="252"/>
    </location>
</feature>
<evidence type="ECO:0000313" key="3">
    <source>
        <dbReference type="Proteomes" id="UP001230768"/>
    </source>
</evidence>
<dbReference type="Pfam" id="PF00563">
    <property type="entry name" value="EAL"/>
    <property type="match status" value="1"/>
</dbReference>
<dbReference type="PROSITE" id="PS50883">
    <property type="entry name" value="EAL"/>
    <property type="match status" value="1"/>
</dbReference>
<dbReference type="Proteomes" id="UP001230768">
    <property type="component" value="Chromosome"/>
</dbReference>
<keyword evidence="3" id="KW-1185">Reference proteome</keyword>
<proteinExistence type="predicted"/>
<protein>
    <submittedName>
        <fullName evidence="2">EAL domain-containing protein</fullName>
    </submittedName>
</protein>
<name>A0ABY9GM87_9PSED</name>
<accession>A0ABY9GM87</accession>
<sequence>MMEPGRQAIVHENFALVFFRQSILKRNDELFGSEIYAKATKQEAPLNKGYQQLHSDHPLATYYEVLTRIQLNALSQIEAMPSHSAPAPNKLFVTMNQSALLDKALIKEMNDAQAILKKHEQQLIPSINSSSLLSFNLKEKRTIINHIHLLKDNGIEIAFDGYDLSDDSTEKLISLALFDYIKVDLTKSNFDIMVENSQDFFNRSYDCLSGMIHDSKIKFVADRVEHKALHTLARSMPFDFFQGRYYSPTELI</sequence>
<evidence type="ECO:0000313" key="2">
    <source>
        <dbReference type="EMBL" id="WLI16315.1"/>
    </source>
</evidence>
<dbReference type="SUPFAM" id="SSF141868">
    <property type="entry name" value="EAL domain-like"/>
    <property type="match status" value="1"/>
</dbReference>
<dbReference type="InterPro" id="IPR035919">
    <property type="entry name" value="EAL_sf"/>
</dbReference>
<gene>
    <name evidence="2" type="ORF">PSH88_18420</name>
</gene>
<evidence type="ECO:0000259" key="1">
    <source>
        <dbReference type="PROSITE" id="PS50883"/>
    </source>
</evidence>
<dbReference type="EMBL" id="CP117430">
    <property type="protein sequence ID" value="WLI16315.1"/>
    <property type="molecule type" value="Genomic_DNA"/>
</dbReference>